<dbReference type="InParanoid" id="G5AIP9"/>
<dbReference type="GeneID" id="20653059"/>
<name>G5AIP9_PHYSP</name>
<accession>G5AIP9</accession>
<feature type="non-terminal residue" evidence="1">
    <location>
        <position position="99"/>
    </location>
</feature>
<reference evidence="1 2" key="1">
    <citation type="journal article" date="2006" name="Science">
        <title>Phytophthora genome sequences uncover evolutionary origins and mechanisms of pathogenesis.</title>
        <authorList>
            <person name="Tyler B.M."/>
            <person name="Tripathy S."/>
            <person name="Zhang X."/>
            <person name="Dehal P."/>
            <person name="Jiang R.H."/>
            <person name="Aerts A."/>
            <person name="Arredondo F.D."/>
            <person name="Baxter L."/>
            <person name="Bensasson D."/>
            <person name="Beynon J.L."/>
            <person name="Chapman J."/>
            <person name="Damasceno C.M."/>
            <person name="Dorrance A.E."/>
            <person name="Dou D."/>
            <person name="Dickerman A.W."/>
            <person name="Dubchak I.L."/>
            <person name="Garbelotto M."/>
            <person name="Gijzen M."/>
            <person name="Gordon S.G."/>
            <person name="Govers F."/>
            <person name="Grunwald N.J."/>
            <person name="Huang W."/>
            <person name="Ivors K.L."/>
            <person name="Jones R.W."/>
            <person name="Kamoun S."/>
            <person name="Krampis K."/>
            <person name="Lamour K.H."/>
            <person name="Lee M.K."/>
            <person name="McDonald W.H."/>
            <person name="Medina M."/>
            <person name="Meijer H.J."/>
            <person name="Nordberg E.K."/>
            <person name="Maclean D.J."/>
            <person name="Ospina-Giraldo M.D."/>
            <person name="Morris P.F."/>
            <person name="Phuntumart V."/>
            <person name="Putnam N.H."/>
            <person name="Rash S."/>
            <person name="Rose J.K."/>
            <person name="Sakihama Y."/>
            <person name="Salamov A.A."/>
            <person name="Savidor A."/>
            <person name="Scheuring C.F."/>
            <person name="Smith B.M."/>
            <person name="Sobral B.W."/>
            <person name="Terry A."/>
            <person name="Torto-Alalibo T.A."/>
            <person name="Win J."/>
            <person name="Xu Z."/>
            <person name="Zhang H."/>
            <person name="Grigoriev I.V."/>
            <person name="Rokhsar D.S."/>
            <person name="Boore J.L."/>
        </authorList>
    </citation>
    <scope>NUCLEOTIDE SEQUENCE [LARGE SCALE GENOMIC DNA]</scope>
    <source>
        <strain evidence="1 2">P6497</strain>
    </source>
</reference>
<gene>
    <name evidence="1" type="ORF">PHYSODRAFT_455350</name>
</gene>
<dbReference type="Proteomes" id="UP000002640">
    <property type="component" value="Unassembled WGS sequence"/>
</dbReference>
<dbReference type="EMBL" id="JH159178">
    <property type="protein sequence ID" value="EGZ04575.1"/>
    <property type="molecule type" value="Genomic_DNA"/>
</dbReference>
<dbReference type="OMA" id="SSGHWVY"/>
<dbReference type="RefSeq" id="XP_009539950.1">
    <property type="nucleotide sequence ID" value="XM_009541655.1"/>
</dbReference>
<feature type="non-terminal residue" evidence="1">
    <location>
        <position position="1"/>
    </location>
</feature>
<evidence type="ECO:0000313" key="1">
    <source>
        <dbReference type="EMBL" id="EGZ04575.1"/>
    </source>
</evidence>
<keyword evidence="2" id="KW-1185">Reference proteome</keyword>
<dbReference type="AlphaFoldDB" id="G5AIP9"/>
<sequence length="99" mass="11151">HFFVDAGFGVSSGHWVYQYNFSDSQYCINMGIFDDKVSSAQWRGLPQTGSFAGNQSFIAFYTDKDTAETNFPAKFALDGIDRQISSFMVWQTSKHVEGI</sequence>
<protein>
    <submittedName>
        <fullName evidence="1">Uncharacterized protein</fullName>
    </submittedName>
</protein>
<evidence type="ECO:0000313" key="2">
    <source>
        <dbReference type="Proteomes" id="UP000002640"/>
    </source>
</evidence>
<organism evidence="1 2">
    <name type="scientific">Phytophthora sojae (strain P6497)</name>
    <name type="common">Soybean stem and root rot agent</name>
    <name type="synonym">Phytophthora megasperma f. sp. glycines</name>
    <dbReference type="NCBI Taxonomy" id="1094619"/>
    <lineage>
        <taxon>Eukaryota</taxon>
        <taxon>Sar</taxon>
        <taxon>Stramenopiles</taxon>
        <taxon>Oomycota</taxon>
        <taxon>Peronosporomycetes</taxon>
        <taxon>Peronosporales</taxon>
        <taxon>Peronosporaceae</taxon>
        <taxon>Phytophthora</taxon>
    </lineage>
</organism>
<proteinExistence type="predicted"/>
<dbReference type="KEGG" id="psoj:PHYSODRAFT_455350"/>